<dbReference type="Proteomes" id="UP000467124">
    <property type="component" value="Unassembled WGS sequence"/>
</dbReference>
<dbReference type="Pfam" id="PF04107">
    <property type="entry name" value="GCS2"/>
    <property type="match status" value="1"/>
</dbReference>
<dbReference type="InterPro" id="IPR011793">
    <property type="entry name" value="YbdK"/>
</dbReference>
<dbReference type="SUPFAM" id="SSF55931">
    <property type="entry name" value="Glutamine synthetase/guanido kinase"/>
    <property type="match status" value="1"/>
</dbReference>
<dbReference type="InterPro" id="IPR006336">
    <property type="entry name" value="GCS2"/>
</dbReference>
<dbReference type="NCBIfam" id="TIGR02050">
    <property type="entry name" value="gshA_cyan_rel"/>
    <property type="match status" value="1"/>
</dbReference>
<accession>A0A7K2ITG0</accession>
<evidence type="ECO:0000256" key="2">
    <source>
        <dbReference type="ARBA" id="ARBA00022741"/>
    </source>
</evidence>
<reference evidence="6 7" key="1">
    <citation type="journal article" date="2019" name="Nat. Commun.">
        <title>The antimicrobial potential of Streptomyces from insect microbiomes.</title>
        <authorList>
            <person name="Chevrette M.G."/>
            <person name="Carlson C.M."/>
            <person name="Ortega H.E."/>
            <person name="Thomas C."/>
            <person name="Ananiev G.E."/>
            <person name="Barns K.J."/>
            <person name="Book A.J."/>
            <person name="Cagnazzo J."/>
            <person name="Carlos C."/>
            <person name="Flanigan W."/>
            <person name="Grubbs K.J."/>
            <person name="Horn H.A."/>
            <person name="Hoffmann F.M."/>
            <person name="Klassen J.L."/>
            <person name="Knack J.J."/>
            <person name="Lewin G.R."/>
            <person name="McDonald B.R."/>
            <person name="Muller L."/>
            <person name="Melo W.G.P."/>
            <person name="Pinto-Tomas A.A."/>
            <person name="Schmitz A."/>
            <person name="Wendt-Pienkowski E."/>
            <person name="Wildman S."/>
            <person name="Zhao M."/>
            <person name="Zhang F."/>
            <person name="Bugni T.S."/>
            <person name="Andes D.R."/>
            <person name="Pupo M.T."/>
            <person name="Currie C.R."/>
        </authorList>
    </citation>
    <scope>NUCLEOTIDE SEQUENCE [LARGE SCALE GENOMIC DNA]</scope>
    <source>
        <strain evidence="6 7">SID5840</strain>
    </source>
</reference>
<proteinExistence type="inferred from homology"/>
<dbReference type="InterPro" id="IPR014746">
    <property type="entry name" value="Gln_synth/guanido_kin_cat_dom"/>
</dbReference>
<comment type="caution">
    <text evidence="6">The sequence shown here is derived from an EMBL/GenBank/DDBJ whole genome shotgun (WGS) entry which is preliminary data.</text>
</comment>
<dbReference type="PANTHER" id="PTHR36510">
    <property type="entry name" value="GLUTAMATE--CYSTEINE LIGASE 2-RELATED"/>
    <property type="match status" value="1"/>
</dbReference>
<protein>
    <recommendedName>
        <fullName evidence="5">Putative glutamate--cysteine ligase 2</fullName>
        <ecNumber evidence="5">6.3.2.2</ecNumber>
    </recommendedName>
    <alternativeName>
        <fullName evidence="5">Gamma-glutamylcysteine synthetase 2</fullName>
        <shortName evidence="5">GCS 2</shortName>
        <shortName evidence="5">Gamma-GCS 2</shortName>
    </alternativeName>
</protein>
<keyword evidence="1 5" id="KW-0436">Ligase</keyword>
<evidence type="ECO:0000256" key="1">
    <source>
        <dbReference type="ARBA" id="ARBA00022598"/>
    </source>
</evidence>
<dbReference type="EC" id="6.3.2.2" evidence="5"/>
<dbReference type="HAMAP" id="MF_01609">
    <property type="entry name" value="Glu_cys_ligase_2"/>
    <property type="match status" value="1"/>
</dbReference>
<dbReference type="InterPro" id="IPR050141">
    <property type="entry name" value="GCL_type2/YbdK_subfam"/>
</dbReference>
<keyword evidence="3 5" id="KW-0067">ATP-binding</keyword>
<dbReference type="AlphaFoldDB" id="A0A7K2ITG0"/>
<dbReference type="GO" id="GO:0042398">
    <property type="term" value="P:modified amino acid biosynthetic process"/>
    <property type="evidence" value="ECO:0007669"/>
    <property type="project" value="InterPro"/>
</dbReference>
<evidence type="ECO:0000256" key="5">
    <source>
        <dbReference type="HAMAP-Rule" id="MF_01609"/>
    </source>
</evidence>
<evidence type="ECO:0000256" key="3">
    <source>
        <dbReference type="ARBA" id="ARBA00022840"/>
    </source>
</evidence>
<evidence type="ECO:0000313" key="6">
    <source>
        <dbReference type="EMBL" id="MYR33146.1"/>
    </source>
</evidence>
<evidence type="ECO:0000313" key="7">
    <source>
        <dbReference type="Proteomes" id="UP000467124"/>
    </source>
</evidence>
<gene>
    <name evidence="6" type="ORF">GTW20_12950</name>
</gene>
<dbReference type="RefSeq" id="WP_161111064.1">
    <property type="nucleotide sequence ID" value="NZ_WWHY01000001.1"/>
</dbReference>
<organism evidence="6 7">
    <name type="scientific">Nocardiopsis alba</name>
    <dbReference type="NCBI Taxonomy" id="53437"/>
    <lineage>
        <taxon>Bacteria</taxon>
        <taxon>Bacillati</taxon>
        <taxon>Actinomycetota</taxon>
        <taxon>Actinomycetes</taxon>
        <taxon>Streptosporangiales</taxon>
        <taxon>Nocardiopsidaceae</taxon>
        <taxon>Nocardiopsis</taxon>
    </lineage>
</organism>
<dbReference type="Gene3D" id="3.30.590.20">
    <property type="match status" value="1"/>
</dbReference>
<comment type="similarity">
    <text evidence="5">Belongs to the glutamate--cysteine ligase type 2 family. YbdK subfamily.</text>
</comment>
<comment type="catalytic activity">
    <reaction evidence="4 5">
        <text>L-cysteine + L-glutamate + ATP = gamma-L-glutamyl-L-cysteine + ADP + phosphate + H(+)</text>
        <dbReference type="Rhea" id="RHEA:13285"/>
        <dbReference type="ChEBI" id="CHEBI:15378"/>
        <dbReference type="ChEBI" id="CHEBI:29985"/>
        <dbReference type="ChEBI" id="CHEBI:30616"/>
        <dbReference type="ChEBI" id="CHEBI:35235"/>
        <dbReference type="ChEBI" id="CHEBI:43474"/>
        <dbReference type="ChEBI" id="CHEBI:58173"/>
        <dbReference type="ChEBI" id="CHEBI:456216"/>
        <dbReference type="EC" id="6.3.2.2"/>
    </reaction>
</comment>
<keyword evidence="2 5" id="KW-0547">Nucleotide-binding</keyword>
<dbReference type="NCBIfam" id="NF010041">
    <property type="entry name" value="PRK13517.1-1"/>
    <property type="match status" value="1"/>
</dbReference>
<sequence length="394" mass="42462">MKNHSLTAVDHRAPVEAADRPLTFGVEEEFFVVDPRTRRILSRAPDVLARARGLTDRLCGEFTDAQVEANSPVCATAEDARDFLTAAREELRRAADEVGLAVAATGTPILGDPASARVSKGRRYSDISARFGTLRESHVVCGCHVHVGIPDRSTAVSVSDHLRRWLPFLVALSANSPFHDGHDSGHASWRTVTWNRLPSAGPPPLLRSLSEHERAVHELSDTGAILDRHMVYWDIRLSDHLPTLEVRVGDVAATAEEALLFATLTRGLVGRALIEVGDGAPAPDISGQTLRAAVWRAARDGLEGLIPDPLTGETLPAATAMERLRRAALPGLALTGDTDLVSELLERVLAVGSGAARQRAVYAERGRMSDVVDHVLAQTREGLAAAPRRGRPLL</sequence>
<comment type="function">
    <text evidence="5">ATP-dependent carboxylate-amine ligase which exhibits weak glutamate--cysteine ligase activity.</text>
</comment>
<dbReference type="GO" id="GO:0005524">
    <property type="term" value="F:ATP binding"/>
    <property type="evidence" value="ECO:0007669"/>
    <property type="project" value="UniProtKB-KW"/>
</dbReference>
<dbReference type="PANTHER" id="PTHR36510:SF1">
    <property type="entry name" value="GLUTAMATE--CYSTEINE LIGASE 2-RELATED"/>
    <property type="match status" value="1"/>
</dbReference>
<evidence type="ECO:0000256" key="4">
    <source>
        <dbReference type="ARBA" id="ARBA00048819"/>
    </source>
</evidence>
<dbReference type="GO" id="GO:0004357">
    <property type="term" value="F:glutamate-cysteine ligase activity"/>
    <property type="evidence" value="ECO:0007669"/>
    <property type="project" value="UniProtKB-EC"/>
</dbReference>
<dbReference type="EMBL" id="WWHY01000001">
    <property type="protein sequence ID" value="MYR33146.1"/>
    <property type="molecule type" value="Genomic_DNA"/>
</dbReference>
<name>A0A7K2ITG0_9ACTN</name>